<feature type="compositionally biased region" description="Pro residues" evidence="1">
    <location>
        <begin position="121"/>
        <end position="130"/>
    </location>
</feature>
<name>S7MBI3_MYOBR</name>
<evidence type="ECO:0000313" key="2">
    <source>
        <dbReference type="EMBL" id="EPQ01459.1"/>
    </source>
</evidence>
<proteinExistence type="predicted"/>
<dbReference type="Proteomes" id="UP000052978">
    <property type="component" value="Unassembled WGS sequence"/>
</dbReference>
<organism evidence="2 3">
    <name type="scientific">Myotis brandtii</name>
    <name type="common">Brandt's bat</name>
    <dbReference type="NCBI Taxonomy" id="109478"/>
    <lineage>
        <taxon>Eukaryota</taxon>
        <taxon>Metazoa</taxon>
        <taxon>Chordata</taxon>
        <taxon>Craniata</taxon>
        <taxon>Vertebrata</taxon>
        <taxon>Euteleostomi</taxon>
        <taxon>Mammalia</taxon>
        <taxon>Eutheria</taxon>
        <taxon>Laurasiatheria</taxon>
        <taxon>Chiroptera</taxon>
        <taxon>Yangochiroptera</taxon>
        <taxon>Vespertilionidae</taxon>
        <taxon>Myotis</taxon>
    </lineage>
</organism>
<reference evidence="2 3" key="1">
    <citation type="journal article" date="2013" name="Nat. Commun.">
        <title>Genome analysis reveals insights into physiology and longevity of the Brandt's bat Myotis brandtii.</title>
        <authorList>
            <person name="Seim I."/>
            <person name="Fang X."/>
            <person name="Xiong Z."/>
            <person name="Lobanov A.V."/>
            <person name="Huang Z."/>
            <person name="Ma S."/>
            <person name="Feng Y."/>
            <person name="Turanov A.A."/>
            <person name="Zhu Y."/>
            <person name="Lenz T.L."/>
            <person name="Gerashchenko M.V."/>
            <person name="Fan D."/>
            <person name="Hee Yim S."/>
            <person name="Yao X."/>
            <person name="Jordan D."/>
            <person name="Xiong Y."/>
            <person name="Ma Y."/>
            <person name="Lyapunov A.N."/>
            <person name="Chen G."/>
            <person name="Kulakova O.I."/>
            <person name="Sun Y."/>
            <person name="Lee S.G."/>
            <person name="Bronson R.T."/>
            <person name="Moskalev A.A."/>
            <person name="Sunyaev S.R."/>
            <person name="Zhang G."/>
            <person name="Krogh A."/>
            <person name="Wang J."/>
            <person name="Gladyshev V.N."/>
        </authorList>
    </citation>
    <scope>NUCLEOTIDE SEQUENCE [LARGE SCALE GENOMIC DNA]</scope>
</reference>
<evidence type="ECO:0000256" key="1">
    <source>
        <dbReference type="SAM" id="MobiDB-lite"/>
    </source>
</evidence>
<feature type="region of interest" description="Disordered" evidence="1">
    <location>
        <begin position="1"/>
        <end position="130"/>
    </location>
</feature>
<accession>S7MBI3</accession>
<dbReference type="EMBL" id="KE161051">
    <property type="protein sequence ID" value="EPQ01459.1"/>
    <property type="molecule type" value="Genomic_DNA"/>
</dbReference>
<keyword evidence="3" id="KW-1185">Reference proteome</keyword>
<dbReference type="AlphaFoldDB" id="S7MBI3"/>
<evidence type="ECO:0000313" key="3">
    <source>
        <dbReference type="Proteomes" id="UP000052978"/>
    </source>
</evidence>
<gene>
    <name evidence="2" type="ORF">D623_10004124</name>
</gene>
<protein>
    <submittedName>
        <fullName evidence="2">Uncharacterized protein</fullName>
    </submittedName>
</protein>
<sequence length="175" mass="18453">MAAPTATRWRHSVPSAPPGQQMHGKARPARSACLPRESPRPLSPIATQGRPEAQLSSVPTSHEFPISPLSAAPASSTQSRALGVSGPTGGTQVGSLGLGSPEGPPRSPSLLPQGQPDSPRRPTPSWPPLGPFWAPCWEAQKRRPFPLPQLDLGLKGTSQEKTHPKLTLRTTPSAQ</sequence>
<feature type="compositionally biased region" description="Low complexity" evidence="1">
    <location>
        <begin position="65"/>
        <end position="76"/>
    </location>
</feature>
<feature type="region of interest" description="Disordered" evidence="1">
    <location>
        <begin position="147"/>
        <end position="175"/>
    </location>
</feature>